<comment type="similarity">
    <text evidence="2 6">Belongs to the FKBP-type PPIase family.</text>
</comment>
<evidence type="ECO:0000313" key="8">
    <source>
        <dbReference type="EMBL" id="MBW8190250.1"/>
    </source>
</evidence>
<organism evidence="8 9">
    <name type="scientific">Neiella holothuriorum</name>
    <dbReference type="NCBI Taxonomy" id="2870530"/>
    <lineage>
        <taxon>Bacteria</taxon>
        <taxon>Pseudomonadati</taxon>
        <taxon>Pseudomonadota</taxon>
        <taxon>Gammaproteobacteria</taxon>
        <taxon>Alteromonadales</taxon>
        <taxon>Echinimonadaceae</taxon>
        <taxon>Neiella</taxon>
    </lineage>
</organism>
<dbReference type="PANTHER" id="PTHR43811:SF19">
    <property type="entry name" value="39 KDA FK506-BINDING NUCLEAR PROTEIN"/>
    <property type="match status" value="1"/>
</dbReference>
<dbReference type="InterPro" id="IPR000774">
    <property type="entry name" value="PPIase_FKBP_N"/>
</dbReference>
<evidence type="ECO:0000256" key="5">
    <source>
        <dbReference type="PROSITE-ProRule" id="PRU00277"/>
    </source>
</evidence>
<gene>
    <name evidence="8" type="ORF">K0504_04300</name>
</gene>
<dbReference type="Proteomes" id="UP001166251">
    <property type="component" value="Unassembled WGS sequence"/>
</dbReference>
<dbReference type="Pfam" id="PF00254">
    <property type="entry name" value="FKBP_C"/>
    <property type="match status" value="1"/>
</dbReference>
<dbReference type="Pfam" id="PF01346">
    <property type="entry name" value="FKBP_N"/>
    <property type="match status" value="1"/>
</dbReference>
<comment type="caution">
    <text evidence="8">The sequence shown here is derived from an EMBL/GenBank/DDBJ whole genome shotgun (WGS) entry which is preliminary data.</text>
</comment>
<dbReference type="EC" id="5.2.1.8" evidence="6"/>
<protein>
    <recommendedName>
        <fullName evidence="6">Peptidyl-prolyl cis-trans isomerase</fullName>
        <ecNumber evidence="6">5.2.1.8</ecNumber>
    </recommendedName>
</protein>
<evidence type="ECO:0000259" key="7">
    <source>
        <dbReference type="PROSITE" id="PS50059"/>
    </source>
</evidence>
<dbReference type="InterPro" id="IPR001179">
    <property type="entry name" value="PPIase_FKBP_dom"/>
</dbReference>
<evidence type="ECO:0000256" key="1">
    <source>
        <dbReference type="ARBA" id="ARBA00000971"/>
    </source>
</evidence>
<sequence>MQANLATSLKWLERNKLQPGVQQTPEGLQYRVVEATEGCAIDANHPVTVHYEGRLAVDNQVFDSSYLRDKPATFALGSVIQGWTIGVPMMKLGEKWELYIPPELAYGRKGSRAPIGPNMALTFTVELLEARCL</sequence>
<evidence type="ECO:0000256" key="6">
    <source>
        <dbReference type="RuleBase" id="RU003915"/>
    </source>
</evidence>
<dbReference type="InterPro" id="IPR046357">
    <property type="entry name" value="PPIase_dom_sf"/>
</dbReference>
<keyword evidence="4 5" id="KW-0413">Isomerase</keyword>
<dbReference type="PROSITE" id="PS50059">
    <property type="entry name" value="FKBP_PPIASE"/>
    <property type="match status" value="1"/>
</dbReference>
<evidence type="ECO:0000256" key="3">
    <source>
        <dbReference type="ARBA" id="ARBA00023110"/>
    </source>
</evidence>
<dbReference type="PANTHER" id="PTHR43811">
    <property type="entry name" value="FKBP-TYPE PEPTIDYL-PROLYL CIS-TRANS ISOMERASE FKPA"/>
    <property type="match status" value="1"/>
</dbReference>
<dbReference type="EMBL" id="JAHZSS010000003">
    <property type="protein sequence ID" value="MBW8190250.1"/>
    <property type="molecule type" value="Genomic_DNA"/>
</dbReference>
<dbReference type="GO" id="GO:0003755">
    <property type="term" value="F:peptidyl-prolyl cis-trans isomerase activity"/>
    <property type="evidence" value="ECO:0007669"/>
    <property type="project" value="UniProtKB-EC"/>
</dbReference>
<evidence type="ECO:0000256" key="4">
    <source>
        <dbReference type="ARBA" id="ARBA00023235"/>
    </source>
</evidence>
<dbReference type="Gene3D" id="3.10.50.40">
    <property type="match status" value="1"/>
</dbReference>
<feature type="domain" description="PPIase FKBP-type" evidence="7">
    <location>
        <begin position="44"/>
        <end position="131"/>
    </location>
</feature>
<comment type="catalytic activity">
    <reaction evidence="1 5 6">
        <text>[protein]-peptidylproline (omega=180) = [protein]-peptidylproline (omega=0)</text>
        <dbReference type="Rhea" id="RHEA:16237"/>
        <dbReference type="Rhea" id="RHEA-COMP:10747"/>
        <dbReference type="Rhea" id="RHEA-COMP:10748"/>
        <dbReference type="ChEBI" id="CHEBI:83833"/>
        <dbReference type="ChEBI" id="CHEBI:83834"/>
        <dbReference type="EC" id="5.2.1.8"/>
    </reaction>
</comment>
<name>A0ABS7EDD2_9GAMM</name>
<proteinExistence type="inferred from homology"/>
<evidence type="ECO:0000313" key="9">
    <source>
        <dbReference type="Proteomes" id="UP001166251"/>
    </source>
</evidence>
<keyword evidence="3 5" id="KW-0697">Rotamase</keyword>
<accession>A0ABS7EDD2</accession>
<dbReference type="SUPFAM" id="SSF54534">
    <property type="entry name" value="FKBP-like"/>
    <property type="match status" value="1"/>
</dbReference>
<keyword evidence="9" id="KW-1185">Reference proteome</keyword>
<evidence type="ECO:0000256" key="2">
    <source>
        <dbReference type="ARBA" id="ARBA00006577"/>
    </source>
</evidence>
<reference evidence="8" key="1">
    <citation type="submission" date="2021-07" db="EMBL/GenBank/DDBJ databases">
        <title>Neiella marina sp. nov., isolated from the intestinal content of sea cucumber Apostichopus japonicus.</title>
        <authorList>
            <person name="Bai X."/>
        </authorList>
    </citation>
    <scope>NUCLEOTIDE SEQUENCE</scope>
    <source>
        <strain evidence="8">126</strain>
    </source>
</reference>